<evidence type="ECO:0000313" key="9">
    <source>
        <dbReference type="EMBL" id="KAK4269158.1"/>
    </source>
</evidence>
<accession>A0AAE1JIZ2</accession>
<dbReference type="InterPro" id="IPR036390">
    <property type="entry name" value="WH_DNA-bd_sf"/>
</dbReference>
<keyword evidence="4" id="KW-0378">Hydrolase</keyword>
<dbReference type="EC" id="3.2.2.6" evidence="1"/>
<dbReference type="GO" id="GO:0007165">
    <property type="term" value="P:signal transduction"/>
    <property type="evidence" value="ECO:0007669"/>
    <property type="project" value="InterPro"/>
</dbReference>
<dbReference type="SMART" id="SM00255">
    <property type="entry name" value="TIR"/>
    <property type="match status" value="1"/>
</dbReference>
<dbReference type="InterPro" id="IPR058192">
    <property type="entry name" value="WHD_ROQ1-like"/>
</dbReference>
<protein>
    <recommendedName>
        <fullName evidence="1">ADP-ribosyl cyclase/cyclic ADP-ribose hydrolase</fullName>
        <ecNumber evidence="1">3.2.2.6</ecNumber>
    </recommendedName>
</protein>
<dbReference type="GO" id="GO:0043531">
    <property type="term" value="F:ADP binding"/>
    <property type="evidence" value="ECO:0007669"/>
    <property type="project" value="InterPro"/>
</dbReference>
<dbReference type="PRINTS" id="PR00364">
    <property type="entry name" value="DISEASERSIST"/>
</dbReference>
<proteinExistence type="predicted"/>
<dbReference type="GO" id="GO:0006952">
    <property type="term" value="P:defense response"/>
    <property type="evidence" value="ECO:0007669"/>
    <property type="project" value="UniProtKB-KW"/>
</dbReference>
<dbReference type="SUPFAM" id="SSF52058">
    <property type="entry name" value="L domain-like"/>
    <property type="match status" value="1"/>
</dbReference>
<dbReference type="InterPro" id="IPR027417">
    <property type="entry name" value="P-loop_NTPase"/>
</dbReference>
<gene>
    <name evidence="9" type="ORF">QN277_022350</name>
</gene>
<keyword evidence="10" id="KW-1185">Reference proteome</keyword>
<evidence type="ECO:0000256" key="4">
    <source>
        <dbReference type="ARBA" id="ARBA00022801"/>
    </source>
</evidence>
<keyword evidence="2" id="KW-0433">Leucine-rich repeat</keyword>
<evidence type="ECO:0000256" key="7">
    <source>
        <dbReference type="ARBA" id="ARBA00047304"/>
    </source>
</evidence>
<dbReference type="InterPro" id="IPR035897">
    <property type="entry name" value="Toll_tir_struct_dom_sf"/>
</dbReference>
<dbReference type="Gene3D" id="3.80.10.10">
    <property type="entry name" value="Ribonuclease Inhibitor"/>
    <property type="match status" value="2"/>
</dbReference>
<feature type="domain" description="TIR" evidence="8">
    <location>
        <begin position="16"/>
        <end position="182"/>
    </location>
</feature>
<evidence type="ECO:0000256" key="1">
    <source>
        <dbReference type="ARBA" id="ARBA00011982"/>
    </source>
</evidence>
<dbReference type="FunFam" id="1.10.8.430:FF:000002">
    <property type="entry name" value="Disease resistance protein (TIR-NBS-LRR class)"/>
    <property type="match status" value="1"/>
</dbReference>
<evidence type="ECO:0000256" key="2">
    <source>
        <dbReference type="ARBA" id="ARBA00022614"/>
    </source>
</evidence>
<evidence type="ECO:0000313" key="10">
    <source>
        <dbReference type="Proteomes" id="UP001293593"/>
    </source>
</evidence>
<dbReference type="Gene3D" id="1.10.8.430">
    <property type="entry name" value="Helical domain of apoptotic protease-activating factors"/>
    <property type="match status" value="1"/>
</dbReference>
<dbReference type="InterPro" id="IPR000157">
    <property type="entry name" value="TIR_dom"/>
</dbReference>
<comment type="catalytic activity">
    <reaction evidence="7">
        <text>NAD(+) + H2O = ADP-D-ribose + nicotinamide + H(+)</text>
        <dbReference type="Rhea" id="RHEA:16301"/>
        <dbReference type="ChEBI" id="CHEBI:15377"/>
        <dbReference type="ChEBI" id="CHEBI:15378"/>
        <dbReference type="ChEBI" id="CHEBI:17154"/>
        <dbReference type="ChEBI" id="CHEBI:57540"/>
        <dbReference type="ChEBI" id="CHEBI:57967"/>
        <dbReference type="EC" id="3.2.2.6"/>
    </reaction>
    <physiologicalReaction direction="left-to-right" evidence="7">
        <dbReference type="Rhea" id="RHEA:16302"/>
    </physiologicalReaction>
</comment>
<evidence type="ECO:0000256" key="6">
    <source>
        <dbReference type="ARBA" id="ARBA00023027"/>
    </source>
</evidence>
<reference evidence="9" key="1">
    <citation type="submission" date="2023-10" db="EMBL/GenBank/DDBJ databases">
        <title>Chromosome-level genome of the transformable northern wattle, Acacia crassicarpa.</title>
        <authorList>
            <person name="Massaro I."/>
            <person name="Sinha N.R."/>
            <person name="Poethig S."/>
            <person name="Leichty A.R."/>
        </authorList>
    </citation>
    <scope>NUCLEOTIDE SEQUENCE</scope>
    <source>
        <strain evidence="9">Acra3RX</strain>
        <tissue evidence="9">Leaf</tissue>
    </source>
</reference>
<keyword evidence="3" id="KW-0677">Repeat</keyword>
<dbReference type="SUPFAM" id="SSF52540">
    <property type="entry name" value="P-loop containing nucleoside triphosphate hydrolases"/>
    <property type="match status" value="1"/>
</dbReference>
<evidence type="ECO:0000256" key="5">
    <source>
        <dbReference type="ARBA" id="ARBA00022821"/>
    </source>
</evidence>
<evidence type="ECO:0000256" key="3">
    <source>
        <dbReference type="ARBA" id="ARBA00022737"/>
    </source>
</evidence>
<dbReference type="Pfam" id="PF00931">
    <property type="entry name" value="NB-ARC"/>
    <property type="match status" value="1"/>
</dbReference>
<keyword evidence="5" id="KW-0611">Plant defense</keyword>
<sequence>MGIIASSSSSSALPSKKYDLFISFRGDDTRTNFTSHLYSALCRTKIETYIDYRLHKGDEISPALTQAIKDSTISLVVFSQNYASSKWCLDELTHILQCKRDSGQIVIPVFYDVDPSHVRKQQGAYKKAFAKHEKAFRRNMEVVNNWRNALFQTSNLAGWDSQTCRDESELIQNIVSDILRKLNNSHPFELKDLFGIEENCHCIELLLQKAPIVGIWGMGGLGKTTMAKVVFTKLSSEFESSCFMENVREMTEKHGISYVRNQLVLKLLDDESSRDGPSIILGSTFAMRRLGRKKVLIVLDDVSHSKHLDGLAEECGSLGPGSRVIITTRDKHVLAGRVDEIHEAKALSDYKSLKLFCFKAFHKDGPEIGYEELSERAVAYAKGIPLALTVLGSFLCSKTTKEWESKLSQLKKIPQKSVQEVLKLSYDELNDEEREMFLDIACYLKGEYEPNVIRLFESYGLHASIGIRTLLDKALITISLFYRVEMHDLIQGMGNEIVRQQCSKEPEKRSHLWNHEEVYAVLKNKKGTDAIESITFDVSQMEEVHLSSDAFKNMPNLRSLKLYSTHPKSFASLPSGLESFCDKLRFFYWDYFPLESLPASTFCPQSLLEIHLQNSHVRKLWDGVQDFVNLKVVDLRGSRQLMELPDFSKALNLEHIDLSFCSSLCYVHPSILSLHKLITLKLSFCFELKSLCNSSLLESLSKFSVDYCSSLEEFSLLSEKIEELDLTRTGVEILHPSIGQLKKLRSLSLNCSKLKNLPIKELCCLTSLAKLILYECGNVIDKQKLQILFDALHSLQHLSLGGLTNLAELPDNISALTSLQYLSLSGSSVESLPASIKHLSKLEMMQLGGCSRLRSLPELPPYITYLDATDCTSLETAFRMPFNYRMESCFLVNCMKLDELSIYGLLINSYFAMMRCLYFEKSVGFCFSTVCYPGRSVPLWFGNNRTANASIAIQLAPHFHNSLGFVFSVIVSEFTSKNSFRSKFESRSLGLYYRLHLEEGEEIREPSDWQYCSPTNSEFSKSDHVLLWYQPFTMNLPDTSKNTKVSFEFKHKGNFLIKEYGVLPVYAYEYHKTKELTLYTRLDEFPDRNSDELGKEWVSETMAIIDQIIERLVVSTFGIPVEELKTMLMRSNTSQTPLSQ</sequence>
<dbReference type="GO" id="GO:0061809">
    <property type="term" value="F:NAD+ nucleosidase activity, cyclic ADP-ribose generating"/>
    <property type="evidence" value="ECO:0007669"/>
    <property type="project" value="UniProtKB-EC"/>
</dbReference>
<dbReference type="InterPro" id="IPR044974">
    <property type="entry name" value="Disease_R_plants"/>
</dbReference>
<dbReference type="SUPFAM" id="SSF46785">
    <property type="entry name" value="Winged helix' DNA-binding domain"/>
    <property type="match status" value="1"/>
</dbReference>
<dbReference type="Gene3D" id="3.40.50.300">
    <property type="entry name" value="P-loop containing nucleotide triphosphate hydrolases"/>
    <property type="match status" value="1"/>
</dbReference>
<keyword evidence="6" id="KW-0520">NAD</keyword>
<dbReference type="PROSITE" id="PS50104">
    <property type="entry name" value="TIR"/>
    <property type="match status" value="1"/>
</dbReference>
<dbReference type="FunFam" id="3.40.50.10140:FF:000007">
    <property type="entry name" value="Disease resistance protein (TIR-NBS-LRR class)"/>
    <property type="match status" value="1"/>
</dbReference>
<dbReference type="InterPro" id="IPR002182">
    <property type="entry name" value="NB-ARC"/>
</dbReference>
<evidence type="ECO:0000259" key="8">
    <source>
        <dbReference type="PROSITE" id="PS50104"/>
    </source>
</evidence>
<dbReference type="EMBL" id="JAWXYG010000006">
    <property type="protein sequence ID" value="KAK4269158.1"/>
    <property type="molecule type" value="Genomic_DNA"/>
</dbReference>
<comment type="caution">
    <text evidence="9">The sequence shown here is derived from an EMBL/GenBank/DDBJ whole genome shotgun (WGS) entry which is preliminary data.</text>
</comment>
<organism evidence="9 10">
    <name type="scientific">Acacia crassicarpa</name>
    <name type="common">northern wattle</name>
    <dbReference type="NCBI Taxonomy" id="499986"/>
    <lineage>
        <taxon>Eukaryota</taxon>
        <taxon>Viridiplantae</taxon>
        <taxon>Streptophyta</taxon>
        <taxon>Embryophyta</taxon>
        <taxon>Tracheophyta</taxon>
        <taxon>Spermatophyta</taxon>
        <taxon>Magnoliopsida</taxon>
        <taxon>eudicotyledons</taxon>
        <taxon>Gunneridae</taxon>
        <taxon>Pentapetalae</taxon>
        <taxon>rosids</taxon>
        <taxon>fabids</taxon>
        <taxon>Fabales</taxon>
        <taxon>Fabaceae</taxon>
        <taxon>Caesalpinioideae</taxon>
        <taxon>mimosoid clade</taxon>
        <taxon>Acacieae</taxon>
        <taxon>Acacia</taxon>
    </lineage>
</organism>
<dbReference type="Pfam" id="PF23282">
    <property type="entry name" value="WHD_ROQ1"/>
    <property type="match status" value="1"/>
</dbReference>
<dbReference type="InterPro" id="IPR032675">
    <property type="entry name" value="LRR_dom_sf"/>
</dbReference>
<dbReference type="SUPFAM" id="SSF52200">
    <property type="entry name" value="Toll/Interleukin receptor TIR domain"/>
    <property type="match status" value="1"/>
</dbReference>
<dbReference type="PANTHER" id="PTHR11017">
    <property type="entry name" value="LEUCINE-RICH REPEAT-CONTAINING PROTEIN"/>
    <property type="match status" value="1"/>
</dbReference>
<dbReference type="InterPro" id="IPR042197">
    <property type="entry name" value="Apaf_helical"/>
</dbReference>
<dbReference type="Proteomes" id="UP001293593">
    <property type="component" value="Unassembled WGS sequence"/>
</dbReference>
<dbReference type="AlphaFoldDB" id="A0AAE1JIZ2"/>
<dbReference type="Pfam" id="PF01582">
    <property type="entry name" value="TIR"/>
    <property type="match status" value="1"/>
</dbReference>
<name>A0AAE1JIZ2_9FABA</name>
<dbReference type="Gene3D" id="3.40.50.10140">
    <property type="entry name" value="Toll/interleukin-1 receptor homology (TIR) domain"/>
    <property type="match status" value="1"/>
</dbReference>
<dbReference type="PANTHER" id="PTHR11017:SF243">
    <property type="entry name" value="ADP-RIBOSYL CYCLASE_CYCLIC ADP-RIBOSE HYDROLASE"/>
    <property type="match status" value="1"/>
</dbReference>